<dbReference type="PANTHER" id="PTHR30469">
    <property type="entry name" value="MULTIDRUG RESISTANCE PROTEIN MDTA"/>
    <property type="match status" value="1"/>
</dbReference>
<dbReference type="FunFam" id="2.40.30.170:FF:000010">
    <property type="entry name" value="Efflux RND transporter periplasmic adaptor subunit"/>
    <property type="match status" value="1"/>
</dbReference>
<proteinExistence type="inferred from homology"/>
<keyword evidence="3" id="KW-1133">Transmembrane helix</keyword>
<dbReference type="Proteomes" id="UP000191931">
    <property type="component" value="Unassembled WGS sequence"/>
</dbReference>
<dbReference type="SUPFAM" id="SSF111369">
    <property type="entry name" value="HlyD-like secretion proteins"/>
    <property type="match status" value="1"/>
</dbReference>
<evidence type="ECO:0000256" key="3">
    <source>
        <dbReference type="SAM" id="Phobius"/>
    </source>
</evidence>
<keyword evidence="3" id="KW-0472">Membrane</keyword>
<evidence type="ECO:0000313" key="5">
    <source>
        <dbReference type="EMBL" id="SLM31604.1"/>
    </source>
</evidence>
<dbReference type="GO" id="GO:0015562">
    <property type="term" value="F:efflux transmembrane transporter activity"/>
    <property type="evidence" value="ECO:0007669"/>
    <property type="project" value="TreeGrafter"/>
</dbReference>
<dbReference type="EMBL" id="FWEV01000282">
    <property type="protein sequence ID" value="SLM31604.1"/>
    <property type="molecule type" value="Genomic_DNA"/>
</dbReference>
<dbReference type="Gene3D" id="2.40.420.20">
    <property type="match status" value="1"/>
</dbReference>
<dbReference type="STRING" id="1246637.MTBBW1_400011"/>
<feature type="coiled-coil region" evidence="2">
    <location>
        <begin position="114"/>
        <end position="155"/>
    </location>
</feature>
<dbReference type="GO" id="GO:1990281">
    <property type="term" value="C:efflux pump complex"/>
    <property type="evidence" value="ECO:0007669"/>
    <property type="project" value="TreeGrafter"/>
</dbReference>
<name>A0A1W1HGK0_9BACT</name>
<protein>
    <submittedName>
        <fullName evidence="5">Efflux transporter, RND family, MFP subunit</fullName>
    </submittedName>
</protein>
<reference evidence="5 6" key="1">
    <citation type="submission" date="2017-03" db="EMBL/GenBank/DDBJ databases">
        <authorList>
            <person name="Afonso C.L."/>
            <person name="Miller P.J."/>
            <person name="Scott M.A."/>
            <person name="Spackman E."/>
            <person name="Goraichik I."/>
            <person name="Dimitrov K.M."/>
            <person name="Suarez D.L."/>
            <person name="Swayne D.E."/>
        </authorList>
    </citation>
    <scope>NUCLEOTIDE SEQUENCE [LARGE SCALE GENOMIC DNA]</scope>
    <source>
        <strain evidence="5">PRJEB14757</strain>
    </source>
</reference>
<comment type="similarity">
    <text evidence="1">Belongs to the membrane fusion protein (MFP) (TC 8.A.1) family.</text>
</comment>
<evidence type="ECO:0000256" key="2">
    <source>
        <dbReference type="SAM" id="Coils"/>
    </source>
</evidence>
<dbReference type="OrthoDB" id="9800209at2"/>
<dbReference type="InterPro" id="IPR006143">
    <property type="entry name" value="RND_pump_MFP"/>
</dbReference>
<feature type="domain" description="CusB-like beta-barrel" evidence="4">
    <location>
        <begin position="251"/>
        <end position="317"/>
    </location>
</feature>
<sequence>MDKDNTIMGLKGHRSTATLLITAVIASIILLLIVINKEKTSLQATLPDKETIAVPVAVAQIRKSAISLTRSFSGTLEAESQFLVAPKISGRVARLHVDISDTVRRGQVVAELDNEEYIQEVALAKADLAVARANLEEAHNALIIANRELKRTETLNTKGITSEAQLDIAKSSQLEKETRFEVARAQVMRAEAILETANIRHSYTTIKAEWHDGDQSRVVAERFVDEGNTVSANTPLMSIVKLHPITGLFFVTEKEYSKLNPGQTVELVTDAFPDRTFEGTISRIAPVFKQETRQARVEITIDNLEQMLKPGIFIRTTVVLDHLENATVIPEQALSKRDDQTGVFVIDEKEETVQWVRVNVGIKEGNYVQVKTDDLEKTSGANKTLGTDRADMTKEMESSENPELAGVKPKGKVVILGQQLLKDGSRIVIVE</sequence>
<feature type="transmembrane region" description="Helical" evidence="3">
    <location>
        <begin position="16"/>
        <end position="35"/>
    </location>
</feature>
<dbReference type="NCBIfam" id="TIGR01730">
    <property type="entry name" value="RND_mfp"/>
    <property type="match status" value="1"/>
</dbReference>
<keyword evidence="6" id="KW-1185">Reference proteome</keyword>
<dbReference type="Pfam" id="PF25954">
    <property type="entry name" value="Beta-barrel_RND_2"/>
    <property type="match status" value="1"/>
</dbReference>
<evidence type="ECO:0000313" key="6">
    <source>
        <dbReference type="Proteomes" id="UP000191931"/>
    </source>
</evidence>
<dbReference type="AlphaFoldDB" id="A0A1W1HGK0"/>
<dbReference type="Gene3D" id="2.40.50.100">
    <property type="match status" value="1"/>
</dbReference>
<dbReference type="InterPro" id="IPR058792">
    <property type="entry name" value="Beta-barrel_RND_2"/>
</dbReference>
<evidence type="ECO:0000259" key="4">
    <source>
        <dbReference type="Pfam" id="PF25954"/>
    </source>
</evidence>
<organism evidence="5 6">
    <name type="scientific">Desulfamplus magnetovallimortis</name>
    <dbReference type="NCBI Taxonomy" id="1246637"/>
    <lineage>
        <taxon>Bacteria</taxon>
        <taxon>Pseudomonadati</taxon>
        <taxon>Thermodesulfobacteriota</taxon>
        <taxon>Desulfobacteria</taxon>
        <taxon>Desulfobacterales</taxon>
        <taxon>Desulfobacteraceae</taxon>
        <taxon>Desulfamplus</taxon>
    </lineage>
</organism>
<accession>A0A1W1HGK0</accession>
<keyword evidence="3" id="KW-0812">Transmembrane</keyword>
<gene>
    <name evidence="5" type="ORF">MTBBW1_400011</name>
</gene>
<evidence type="ECO:0000256" key="1">
    <source>
        <dbReference type="ARBA" id="ARBA00009477"/>
    </source>
</evidence>
<keyword evidence="2" id="KW-0175">Coiled coil</keyword>
<dbReference type="Gene3D" id="2.40.30.170">
    <property type="match status" value="1"/>
</dbReference>